<gene>
    <name evidence="1" type="ORF">JK386_01445</name>
</gene>
<dbReference type="Proteomes" id="UP000663791">
    <property type="component" value="Unassembled WGS sequence"/>
</dbReference>
<evidence type="ECO:0000313" key="2">
    <source>
        <dbReference type="Proteomes" id="UP000663791"/>
    </source>
</evidence>
<proteinExistence type="predicted"/>
<accession>A0A939BRF2</accession>
<name>A0A939BRF2_9ACTN</name>
<reference evidence="1" key="1">
    <citation type="submission" date="2021-01" db="EMBL/GenBank/DDBJ databases">
        <title>Novel species in genus Nocardioides.</title>
        <authorList>
            <person name="Zhang G."/>
        </authorList>
    </citation>
    <scope>NUCLEOTIDE SEQUENCE</scope>
    <source>
        <strain evidence="1">Zg-536</strain>
    </source>
</reference>
<sequence>MRGGLMDVAAELWPGSQVVPAQTAADDRPVHARFAVLRRNGAPHMLVPAEPSRAAAESIRRISAASSLREQATRSAVSALVRRAPVLLREQVEVRGGAGGLVDHLGELLGTQVSVSVSVGSARVNRKPVLQVFDAQGRSLAFAKIGWSAHTNADVAAEGQALRTLSGHDFRHLAHPAVLAQSSWLDHLVLVIEPLRPRPLVGAGHRWSPPLEAMEELAWLGAAGPGASGVEEGPLDRAPWWRRQWVQVGRLPDPVFRARMGRVLSRIEAAHGGRNVVCGAWHGDWTPWNMAAGRGGRVLVWDWERFETGVPVGLEPLHYALSAAHPGGPPSSAGLLRTLEWAAEADMRGASDPHLRELLYLVAVLVRYLSLTGVPGGEHIAPRAAVTLLALEELAAA</sequence>
<dbReference type="SUPFAM" id="SSF56112">
    <property type="entry name" value="Protein kinase-like (PK-like)"/>
    <property type="match status" value="1"/>
</dbReference>
<dbReference type="InterPro" id="IPR011009">
    <property type="entry name" value="Kinase-like_dom_sf"/>
</dbReference>
<dbReference type="RefSeq" id="WP_205289850.1">
    <property type="nucleotide sequence ID" value="NZ_CP074406.1"/>
</dbReference>
<dbReference type="EMBL" id="JAERTX010000001">
    <property type="protein sequence ID" value="MBM9458559.1"/>
    <property type="molecule type" value="Genomic_DNA"/>
</dbReference>
<dbReference type="AlphaFoldDB" id="A0A939BRF2"/>
<protein>
    <recommendedName>
        <fullName evidence="3">Phosphotransferase</fullName>
    </recommendedName>
</protein>
<evidence type="ECO:0008006" key="3">
    <source>
        <dbReference type="Google" id="ProtNLM"/>
    </source>
</evidence>
<organism evidence="1 2">
    <name type="scientific">Nocardioides faecalis</name>
    <dbReference type="NCBI Taxonomy" id="2803858"/>
    <lineage>
        <taxon>Bacteria</taxon>
        <taxon>Bacillati</taxon>
        <taxon>Actinomycetota</taxon>
        <taxon>Actinomycetes</taxon>
        <taxon>Propionibacteriales</taxon>
        <taxon>Nocardioidaceae</taxon>
        <taxon>Nocardioides</taxon>
    </lineage>
</organism>
<keyword evidence="2" id="KW-1185">Reference proteome</keyword>
<evidence type="ECO:0000313" key="1">
    <source>
        <dbReference type="EMBL" id="MBM9458559.1"/>
    </source>
</evidence>
<comment type="caution">
    <text evidence="1">The sequence shown here is derived from an EMBL/GenBank/DDBJ whole genome shotgun (WGS) entry which is preliminary data.</text>
</comment>